<dbReference type="InterPro" id="IPR002023">
    <property type="entry name" value="NuoE-like"/>
</dbReference>
<dbReference type="STRING" id="338963.Pcar_0207"/>
<feature type="binding site" evidence="7">
    <location>
        <position position="83"/>
    </location>
    <ligand>
        <name>[2Fe-2S] cluster</name>
        <dbReference type="ChEBI" id="CHEBI:190135"/>
    </ligand>
</feature>
<evidence type="ECO:0000256" key="6">
    <source>
        <dbReference type="ARBA" id="ARBA00034078"/>
    </source>
</evidence>
<dbReference type="FunFam" id="3.40.30.10:FF:000015">
    <property type="entry name" value="NADH-quinone oxidoreductase subunit E"/>
    <property type="match status" value="1"/>
</dbReference>
<keyword evidence="9" id="KW-1185">Reference proteome</keyword>
<dbReference type="CDD" id="cd03064">
    <property type="entry name" value="TRX_Fd_NuoE"/>
    <property type="match status" value="1"/>
</dbReference>
<evidence type="ECO:0000313" key="9">
    <source>
        <dbReference type="Proteomes" id="UP000002534"/>
    </source>
</evidence>
<evidence type="ECO:0000256" key="2">
    <source>
        <dbReference type="ARBA" id="ARBA00022714"/>
    </source>
</evidence>
<dbReference type="PANTHER" id="PTHR10371:SF3">
    <property type="entry name" value="NADH DEHYDROGENASE [UBIQUINONE] FLAVOPROTEIN 2, MITOCHONDRIAL"/>
    <property type="match status" value="1"/>
</dbReference>
<dbReference type="SUPFAM" id="SSF52833">
    <property type="entry name" value="Thioredoxin-like"/>
    <property type="match status" value="1"/>
</dbReference>
<evidence type="ECO:0000256" key="4">
    <source>
        <dbReference type="ARBA" id="ARBA00023004"/>
    </source>
</evidence>
<dbReference type="KEGG" id="pca:Pcar_0207"/>
<evidence type="ECO:0000256" key="3">
    <source>
        <dbReference type="ARBA" id="ARBA00022723"/>
    </source>
</evidence>
<reference evidence="9" key="1">
    <citation type="submission" date="2005-10" db="EMBL/GenBank/DDBJ databases">
        <title>Complete sequence of Pelobacter carbinolicus DSM 2380.</title>
        <authorList>
            <person name="Copeland A."/>
            <person name="Lucas S."/>
            <person name="Lapidus A."/>
            <person name="Barry K."/>
            <person name="Detter J.C."/>
            <person name="Glavina T."/>
            <person name="Hammon N."/>
            <person name="Israni S."/>
            <person name="Pitluck S."/>
            <person name="Chertkov O."/>
            <person name="Schmutz J."/>
            <person name="Larimer F."/>
            <person name="Land M."/>
            <person name="Kyrpides N."/>
            <person name="Ivanova N."/>
            <person name="Richardson P."/>
        </authorList>
    </citation>
    <scope>NUCLEOTIDE SEQUENCE [LARGE SCALE GENOMIC DNA]</scope>
    <source>
        <strain evidence="9">DSM 2380 / NBRC 103641 / GraBd1</strain>
    </source>
</reference>
<evidence type="ECO:0000256" key="1">
    <source>
        <dbReference type="ARBA" id="ARBA00010643"/>
    </source>
</evidence>
<dbReference type="GO" id="GO:0051537">
    <property type="term" value="F:2 iron, 2 sulfur cluster binding"/>
    <property type="evidence" value="ECO:0007669"/>
    <property type="project" value="UniProtKB-KW"/>
</dbReference>
<dbReference type="Gene3D" id="3.40.30.10">
    <property type="entry name" value="Glutaredoxin"/>
    <property type="match status" value="1"/>
</dbReference>
<reference evidence="8 9" key="2">
    <citation type="journal article" date="2012" name="BMC Genomics">
        <title>The genome of Pelobacter carbinolicus reveals surprising metabolic capabilities and physiological features.</title>
        <authorList>
            <person name="Aklujkar M."/>
            <person name="Haveman S.A."/>
            <person name="Didonato R.Jr."/>
            <person name="Chertkov O."/>
            <person name="Han C.S."/>
            <person name="Land M.L."/>
            <person name="Brown P."/>
            <person name="Lovley D.R."/>
        </authorList>
    </citation>
    <scope>NUCLEOTIDE SEQUENCE [LARGE SCALE GENOMIC DNA]</scope>
    <source>
        <strain evidence="9">DSM 2380 / NBRC 103641 / GraBd1</strain>
    </source>
</reference>
<evidence type="ECO:0000313" key="8">
    <source>
        <dbReference type="EMBL" id="ABA87468.1"/>
    </source>
</evidence>
<dbReference type="InterPro" id="IPR041921">
    <property type="entry name" value="NuoE_N"/>
</dbReference>
<comment type="cofactor">
    <cofactor evidence="7">
        <name>[2Fe-2S] cluster</name>
        <dbReference type="ChEBI" id="CHEBI:190135"/>
    </cofactor>
    <text evidence="7">Binds 1 [2Fe-2S] cluster.</text>
</comment>
<feature type="binding site" evidence="7">
    <location>
        <position position="128"/>
    </location>
    <ligand>
        <name>[2Fe-2S] cluster</name>
        <dbReference type="ChEBI" id="CHEBI:190135"/>
    </ligand>
</feature>
<sequence>MATVLSEKQIAQLKRRVKETPHPREMVLDVLHAIQDANGWVSDEGVELAAIILGLSPLQVEEIATFYDKIYRCPVGRKVIHVCDSICCWSRGGEALMLRLQQLLGIAPGETTADGMFTLLPTCCLGACGEAPAVRIGKTLYGQVALEQLESILDSERTEVAS</sequence>
<keyword evidence="5 7" id="KW-0411">Iron-sulfur</keyword>
<dbReference type="RefSeq" id="WP_011339868.1">
    <property type="nucleotide sequence ID" value="NC_007498.2"/>
</dbReference>
<evidence type="ECO:0000256" key="5">
    <source>
        <dbReference type="ARBA" id="ARBA00023014"/>
    </source>
</evidence>
<accession>Q3A824</accession>
<keyword evidence="2 7" id="KW-0001">2Fe-2S</keyword>
<dbReference type="PIRSF" id="PIRSF000216">
    <property type="entry name" value="NADH_DH_24kDa"/>
    <property type="match status" value="1"/>
</dbReference>
<dbReference type="Proteomes" id="UP000002534">
    <property type="component" value="Chromosome"/>
</dbReference>
<keyword evidence="3 7" id="KW-0479">Metal-binding</keyword>
<feature type="binding site" evidence="7">
    <location>
        <position position="124"/>
    </location>
    <ligand>
        <name>[2Fe-2S] cluster</name>
        <dbReference type="ChEBI" id="CHEBI:190135"/>
    </ligand>
</feature>
<comment type="cofactor">
    <cofactor evidence="6">
        <name>[2Fe-2S] cluster</name>
        <dbReference type="ChEBI" id="CHEBI:190135"/>
    </cofactor>
</comment>
<dbReference type="HOGENOM" id="CLU_054362_2_0_7"/>
<dbReference type="NCBIfam" id="NF005722">
    <property type="entry name" value="PRK07539.1-2"/>
    <property type="match status" value="1"/>
</dbReference>
<dbReference type="OrthoDB" id="9807941at2"/>
<dbReference type="InterPro" id="IPR036249">
    <property type="entry name" value="Thioredoxin-like_sf"/>
</dbReference>
<dbReference type="AlphaFoldDB" id="Q3A824"/>
<comment type="similarity">
    <text evidence="1">Belongs to the complex I 24 kDa subunit family.</text>
</comment>
<evidence type="ECO:0000256" key="7">
    <source>
        <dbReference type="PIRSR" id="PIRSR000216-1"/>
    </source>
</evidence>
<gene>
    <name evidence="8" type="primary">nuoE</name>
    <name evidence="8" type="ordered locus">Pcar_0207</name>
</gene>
<dbReference type="Gene3D" id="1.10.10.1590">
    <property type="entry name" value="NADH-quinone oxidoreductase subunit E"/>
    <property type="match status" value="1"/>
</dbReference>
<keyword evidence="4 7" id="KW-0408">Iron</keyword>
<dbReference type="PROSITE" id="PS01099">
    <property type="entry name" value="COMPLEX1_24K"/>
    <property type="match status" value="1"/>
</dbReference>
<dbReference type="eggNOG" id="COG1905">
    <property type="taxonomic scope" value="Bacteria"/>
</dbReference>
<dbReference type="EMBL" id="CP000142">
    <property type="protein sequence ID" value="ABA87468.1"/>
    <property type="molecule type" value="Genomic_DNA"/>
</dbReference>
<proteinExistence type="inferred from homology"/>
<organism evidence="8 9">
    <name type="scientific">Syntrophotalea carbinolica (strain DSM 2380 / NBRC 103641 / GraBd1)</name>
    <name type="common">Pelobacter carbinolicus</name>
    <dbReference type="NCBI Taxonomy" id="338963"/>
    <lineage>
        <taxon>Bacteria</taxon>
        <taxon>Pseudomonadati</taxon>
        <taxon>Thermodesulfobacteriota</taxon>
        <taxon>Desulfuromonadia</taxon>
        <taxon>Desulfuromonadales</taxon>
        <taxon>Syntrophotaleaceae</taxon>
        <taxon>Syntrophotalea</taxon>
    </lineage>
</organism>
<dbReference type="GO" id="GO:0046872">
    <property type="term" value="F:metal ion binding"/>
    <property type="evidence" value="ECO:0007669"/>
    <property type="project" value="UniProtKB-KW"/>
</dbReference>
<dbReference type="PANTHER" id="PTHR10371">
    <property type="entry name" value="NADH DEHYDROGENASE UBIQUINONE FLAVOPROTEIN 2, MITOCHONDRIAL"/>
    <property type="match status" value="1"/>
</dbReference>
<name>Q3A824_SYNC1</name>
<dbReference type="GO" id="GO:0003954">
    <property type="term" value="F:NADH dehydrogenase activity"/>
    <property type="evidence" value="ECO:0007669"/>
    <property type="project" value="TreeGrafter"/>
</dbReference>
<protein>
    <submittedName>
        <fullName evidence="8">NADH dehydrogenase I, E subunit</fullName>
    </submittedName>
</protein>
<dbReference type="Pfam" id="PF01257">
    <property type="entry name" value="2Fe-2S_thioredx"/>
    <property type="match status" value="1"/>
</dbReference>
<feature type="binding site" evidence="7">
    <location>
        <position position="88"/>
    </location>
    <ligand>
        <name>[2Fe-2S] cluster</name>
        <dbReference type="ChEBI" id="CHEBI:190135"/>
    </ligand>
</feature>
<dbReference type="InterPro" id="IPR042128">
    <property type="entry name" value="NuoE_dom"/>
</dbReference>